<dbReference type="Gene3D" id="3.40.50.720">
    <property type="entry name" value="NAD(P)-binding Rossmann-like Domain"/>
    <property type="match status" value="1"/>
</dbReference>
<keyword evidence="2" id="KW-0560">Oxidoreductase</keyword>
<dbReference type="FunFam" id="3.40.50.720:FF:000084">
    <property type="entry name" value="Short-chain dehydrogenase reductase"/>
    <property type="match status" value="1"/>
</dbReference>
<dbReference type="PROSITE" id="PS00061">
    <property type="entry name" value="ADH_SHORT"/>
    <property type="match status" value="1"/>
</dbReference>
<dbReference type="GO" id="GO:0008206">
    <property type="term" value="P:bile acid metabolic process"/>
    <property type="evidence" value="ECO:0007669"/>
    <property type="project" value="UniProtKB-ARBA"/>
</dbReference>
<dbReference type="SUPFAM" id="SSF51735">
    <property type="entry name" value="NAD(P)-binding Rossmann-fold domains"/>
    <property type="match status" value="1"/>
</dbReference>
<proteinExistence type="inferred from homology"/>
<accession>A0A5A5U2S8</accession>
<name>A0A5A5U2S8_LEUCI</name>
<protein>
    <submittedName>
        <fullName evidence="3">2-deoxy-D-gluconate 3-dehydrogenase</fullName>
    </submittedName>
</protein>
<dbReference type="AlphaFoldDB" id="A0A5A5U2S8"/>
<gene>
    <name evidence="3" type="ORF">LCIT_12660</name>
</gene>
<evidence type="ECO:0000313" key="4">
    <source>
        <dbReference type="Proteomes" id="UP000323274"/>
    </source>
</evidence>
<reference evidence="3 4" key="1">
    <citation type="submission" date="2019-04" db="EMBL/GenBank/DDBJ databases">
        <title>A pseudo-fructophilic Leuconostoc citreum strain F192-5 isolated from peel of satsuma mandarin: the first report for isolation and characterization of strain-dependent fructophilic-like characteristics.</title>
        <authorList>
            <person name="Maeno S."/>
            <person name="Tanizawa Y."/>
            <person name="Kajikawa A."/>
            <person name="Kanesaki Y."/>
            <person name="Kubota E."/>
            <person name="Arita M."/>
            <person name="Leon D."/>
            <person name="Endo A."/>
        </authorList>
    </citation>
    <scope>NUCLEOTIDE SEQUENCE [LARGE SCALE GENOMIC DNA]</scope>
    <source>
        <strain evidence="3 4">F192-5</strain>
    </source>
</reference>
<dbReference type="PRINTS" id="PR00080">
    <property type="entry name" value="SDRFAMILY"/>
</dbReference>
<dbReference type="GO" id="GO:0016616">
    <property type="term" value="F:oxidoreductase activity, acting on the CH-OH group of donors, NAD or NADP as acceptor"/>
    <property type="evidence" value="ECO:0007669"/>
    <property type="project" value="TreeGrafter"/>
</dbReference>
<dbReference type="InterPro" id="IPR036291">
    <property type="entry name" value="NAD(P)-bd_dom_sf"/>
</dbReference>
<dbReference type="Proteomes" id="UP000323274">
    <property type="component" value="Unassembled WGS sequence"/>
</dbReference>
<dbReference type="InterPro" id="IPR002347">
    <property type="entry name" value="SDR_fam"/>
</dbReference>
<comment type="similarity">
    <text evidence="1">Belongs to the short-chain dehydrogenases/reductases (SDR) family.</text>
</comment>
<evidence type="ECO:0000256" key="2">
    <source>
        <dbReference type="ARBA" id="ARBA00023002"/>
    </source>
</evidence>
<evidence type="ECO:0000256" key="1">
    <source>
        <dbReference type="ARBA" id="ARBA00006484"/>
    </source>
</evidence>
<dbReference type="PANTHER" id="PTHR42760">
    <property type="entry name" value="SHORT-CHAIN DEHYDROGENASES/REDUCTASES FAMILY MEMBER"/>
    <property type="match status" value="1"/>
</dbReference>
<sequence>MTTIPELFDLTGRAAIVTGGASGLGQYYAQALIGAGADVFVVSRSEKGWQELRHFAAQHGRQVVFMTQDLTAEQAAINVITEFKKHFESLDILINNAGVQIRNDIVSYRDEDWQKVIDINLNALYYLSHEAAKVMITQKSGKIINIGSMQSFRAGKYIYPYAASKHAVVGLTKAYADALAPYGIQVNALAPGYIDTDMTKALQADETRNTEILNHIPAEHWAQPSELMGTIVYLASSASNYVIGATIPVDGGYLLR</sequence>
<dbReference type="EMBL" id="BJJW01000006">
    <property type="protein sequence ID" value="GDZ84024.1"/>
    <property type="molecule type" value="Genomic_DNA"/>
</dbReference>
<dbReference type="PANTHER" id="PTHR42760:SF5">
    <property type="entry name" value="2-DEHYDRO-3-DEOXY-D-GLUCONATE 5-DEHYDROGENASE"/>
    <property type="match status" value="1"/>
</dbReference>
<organism evidence="3 4">
    <name type="scientific">Leuconostoc citreum</name>
    <dbReference type="NCBI Taxonomy" id="33964"/>
    <lineage>
        <taxon>Bacteria</taxon>
        <taxon>Bacillati</taxon>
        <taxon>Bacillota</taxon>
        <taxon>Bacilli</taxon>
        <taxon>Lactobacillales</taxon>
        <taxon>Lactobacillaceae</taxon>
        <taxon>Leuconostoc</taxon>
    </lineage>
</organism>
<dbReference type="RefSeq" id="WP_040176646.1">
    <property type="nucleotide sequence ID" value="NZ_BJJW01000006.1"/>
</dbReference>
<dbReference type="PRINTS" id="PR00081">
    <property type="entry name" value="GDHRDH"/>
</dbReference>
<dbReference type="InterPro" id="IPR020904">
    <property type="entry name" value="Sc_DH/Rdtase_CS"/>
</dbReference>
<dbReference type="Pfam" id="PF13561">
    <property type="entry name" value="adh_short_C2"/>
    <property type="match status" value="1"/>
</dbReference>
<comment type="caution">
    <text evidence="3">The sequence shown here is derived from an EMBL/GenBank/DDBJ whole genome shotgun (WGS) entry which is preliminary data.</text>
</comment>
<evidence type="ECO:0000313" key="3">
    <source>
        <dbReference type="EMBL" id="GDZ84024.1"/>
    </source>
</evidence>